<evidence type="ECO:0008006" key="3">
    <source>
        <dbReference type="Google" id="ProtNLM"/>
    </source>
</evidence>
<keyword evidence="2" id="KW-1185">Reference proteome</keyword>
<name>A0ABT5S4X4_9FLAO</name>
<gene>
    <name evidence="1" type="ORF">N5A56_001295</name>
</gene>
<evidence type="ECO:0000313" key="2">
    <source>
        <dbReference type="Proteomes" id="UP001151478"/>
    </source>
</evidence>
<dbReference type="RefSeq" id="WP_274270136.1">
    <property type="nucleotide sequence ID" value="NZ_JAOSLC020000002.1"/>
</dbReference>
<reference evidence="1" key="1">
    <citation type="submission" date="2023-02" db="EMBL/GenBank/DDBJ databases">
        <title>Polaribacter ponticola sp. nov., isolated from seawater.</title>
        <authorList>
            <person name="Baek J.H."/>
            <person name="Kim J.M."/>
            <person name="Choi D.G."/>
            <person name="Jeon C.O."/>
        </authorList>
    </citation>
    <scope>NUCLEOTIDE SEQUENCE</scope>
    <source>
        <strain evidence="1">MSW5</strain>
    </source>
</reference>
<dbReference type="EMBL" id="JAOSLC020000002">
    <property type="protein sequence ID" value="MDD7913154.1"/>
    <property type="molecule type" value="Genomic_DNA"/>
</dbReference>
<accession>A0ABT5S4X4</accession>
<evidence type="ECO:0000313" key="1">
    <source>
        <dbReference type="EMBL" id="MDD7913154.1"/>
    </source>
</evidence>
<protein>
    <recommendedName>
        <fullName evidence="3">Lipoprotein</fullName>
    </recommendedName>
</protein>
<proteinExistence type="predicted"/>
<comment type="caution">
    <text evidence="1">The sequence shown here is derived from an EMBL/GenBank/DDBJ whole genome shotgun (WGS) entry which is preliminary data.</text>
</comment>
<sequence length="254" mass="29349">MIKNTVLKLFLIVFFISCNTDTNFTIKKITESNPIQNKQAYEFPILKGYADISKKINTTIISDLLELDVSKKHNSIFEKVWATKDNPIPSLTFLKYKINSLTNNVYSVTFNTEGCGAYCEEFSTSYNFDTSNGEKIYLDALLNQKRKKELLDLLSNQKRKTITDYIFKLKNEKTSEEDSRIINQSIELYTNCLESLPFKTLDYFDLKILNDSIILTSNRCSNHAARALDDLGDIEYQFKKAELSSFLNNFGKKY</sequence>
<organism evidence="1 2">
    <name type="scientific">Polaribacter ponticola</name>
    <dbReference type="NCBI Taxonomy" id="2978475"/>
    <lineage>
        <taxon>Bacteria</taxon>
        <taxon>Pseudomonadati</taxon>
        <taxon>Bacteroidota</taxon>
        <taxon>Flavobacteriia</taxon>
        <taxon>Flavobacteriales</taxon>
        <taxon>Flavobacteriaceae</taxon>
    </lineage>
</organism>
<dbReference type="Proteomes" id="UP001151478">
    <property type="component" value="Unassembled WGS sequence"/>
</dbReference>